<dbReference type="NCBIfam" id="TIGR02473">
    <property type="entry name" value="flagell_FliJ"/>
    <property type="match status" value="1"/>
</dbReference>
<dbReference type="GO" id="GO:0009288">
    <property type="term" value="C:bacterial-type flagellum"/>
    <property type="evidence" value="ECO:0007669"/>
    <property type="project" value="InterPro"/>
</dbReference>
<dbReference type="EMBL" id="AP023086">
    <property type="protein sequence ID" value="BCD99240.1"/>
    <property type="molecule type" value="Genomic_DNA"/>
</dbReference>
<comment type="similarity">
    <text evidence="2">Belongs to the FliJ family.</text>
</comment>
<dbReference type="Pfam" id="PF02050">
    <property type="entry name" value="FliJ"/>
    <property type="match status" value="1"/>
</dbReference>
<evidence type="ECO:0000256" key="1">
    <source>
        <dbReference type="ARBA" id="ARBA00004413"/>
    </source>
</evidence>
<evidence type="ECO:0000256" key="2">
    <source>
        <dbReference type="ARBA" id="ARBA00010004"/>
    </source>
</evidence>
<proteinExistence type="inferred from homology"/>
<gene>
    <name evidence="11" type="ORF">MARGE09_P3441</name>
</gene>
<evidence type="ECO:0000256" key="8">
    <source>
        <dbReference type="ARBA" id="ARBA00022927"/>
    </source>
</evidence>
<keyword evidence="11" id="KW-0966">Cell projection</keyword>
<keyword evidence="5" id="KW-1003">Cell membrane</keyword>
<evidence type="ECO:0000256" key="10">
    <source>
        <dbReference type="ARBA" id="ARBA00023225"/>
    </source>
</evidence>
<dbReference type="GO" id="GO:0044781">
    <property type="term" value="P:bacterial-type flagellum organization"/>
    <property type="evidence" value="ECO:0007669"/>
    <property type="project" value="UniProtKB-KW"/>
</dbReference>
<dbReference type="InterPro" id="IPR012823">
    <property type="entry name" value="Flagell_FliJ"/>
</dbReference>
<dbReference type="InterPro" id="IPR052570">
    <property type="entry name" value="FliJ"/>
</dbReference>
<evidence type="ECO:0000256" key="6">
    <source>
        <dbReference type="ARBA" id="ARBA00022500"/>
    </source>
</evidence>
<reference evidence="11 12" key="1">
    <citation type="journal article" date="2022" name="IScience">
        <title>An ultrasensitive nanofiber-based assay for enzymatic hydrolysis and deep-sea microbial degradation of cellulose.</title>
        <authorList>
            <person name="Tsudome M."/>
            <person name="Tachioka M."/>
            <person name="Miyazaki M."/>
            <person name="Uchimura K."/>
            <person name="Tsuda M."/>
            <person name="Takaki Y."/>
            <person name="Deguchi S."/>
        </authorList>
    </citation>
    <scope>NUCLEOTIDE SEQUENCE [LARGE SCALE GENOMIC DNA]</scope>
    <source>
        <strain evidence="11 12">GE09</strain>
    </source>
</reference>
<dbReference type="RefSeq" id="WP_236984313.1">
    <property type="nucleotide sequence ID" value="NZ_AP023086.1"/>
</dbReference>
<evidence type="ECO:0000256" key="3">
    <source>
        <dbReference type="ARBA" id="ARBA00020392"/>
    </source>
</evidence>
<keyword evidence="11" id="KW-0969">Cilium</keyword>
<comment type="subcellular location">
    <subcellularLocation>
        <location evidence="1">Cell membrane</location>
        <topology evidence="1">Peripheral membrane protein</topology>
        <orientation evidence="1">Cytoplasmic side</orientation>
    </subcellularLocation>
</comment>
<name>A0AAN2BLN8_9GAMM</name>
<keyword evidence="7" id="KW-1005">Bacterial flagellum biogenesis</keyword>
<dbReference type="GO" id="GO:0071973">
    <property type="term" value="P:bacterial-type flagellum-dependent cell motility"/>
    <property type="evidence" value="ECO:0007669"/>
    <property type="project" value="InterPro"/>
</dbReference>
<evidence type="ECO:0000313" key="11">
    <source>
        <dbReference type="EMBL" id="BCD99240.1"/>
    </source>
</evidence>
<dbReference type="PANTHER" id="PTHR38786">
    <property type="entry name" value="FLAGELLAR FLIJ PROTEIN"/>
    <property type="match status" value="1"/>
</dbReference>
<organism evidence="11 12">
    <name type="scientific">Marinagarivorans cellulosilyticus</name>
    <dbReference type="NCBI Taxonomy" id="2721545"/>
    <lineage>
        <taxon>Bacteria</taxon>
        <taxon>Pseudomonadati</taxon>
        <taxon>Pseudomonadota</taxon>
        <taxon>Gammaproteobacteria</taxon>
        <taxon>Cellvibrionales</taxon>
        <taxon>Cellvibrionaceae</taxon>
        <taxon>Marinagarivorans</taxon>
    </lineage>
</organism>
<accession>A0AAN2BLN8</accession>
<keyword evidence="4" id="KW-0813">Transport</keyword>
<keyword evidence="12" id="KW-1185">Reference proteome</keyword>
<dbReference type="GO" id="GO:0005886">
    <property type="term" value="C:plasma membrane"/>
    <property type="evidence" value="ECO:0007669"/>
    <property type="project" value="UniProtKB-SubCell"/>
</dbReference>
<keyword evidence="8" id="KW-0653">Protein transport</keyword>
<evidence type="ECO:0000313" key="12">
    <source>
        <dbReference type="Proteomes" id="UP001320119"/>
    </source>
</evidence>
<dbReference type="GO" id="GO:0015031">
    <property type="term" value="P:protein transport"/>
    <property type="evidence" value="ECO:0007669"/>
    <property type="project" value="UniProtKB-KW"/>
</dbReference>
<dbReference type="PANTHER" id="PTHR38786:SF1">
    <property type="entry name" value="FLAGELLAR FLIJ PROTEIN"/>
    <property type="match status" value="1"/>
</dbReference>
<dbReference type="GO" id="GO:0006935">
    <property type="term" value="P:chemotaxis"/>
    <property type="evidence" value="ECO:0007669"/>
    <property type="project" value="UniProtKB-KW"/>
</dbReference>
<evidence type="ECO:0000256" key="7">
    <source>
        <dbReference type="ARBA" id="ARBA00022795"/>
    </source>
</evidence>
<evidence type="ECO:0000256" key="5">
    <source>
        <dbReference type="ARBA" id="ARBA00022475"/>
    </source>
</evidence>
<dbReference type="InterPro" id="IPR053716">
    <property type="entry name" value="Flag_assembly_chemotaxis_eff"/>
</dbReference>
<protein>
    <recommendedName>
        <fullName evidence="3">Flagellar FliJ protein</fullName>
    </recommendedName>
</protein>
<evidence type="ECO:0000256" key="9">
    <source>
        <dbReference type="ARBA" id="ARBA00023136"/>
    </source>
</evidence>
<dbReference type="AlphaFoldDB" id="A0AAN2BLN8"/>
<dbReference type="Proteomes" id="UP001320119">
    <property type="component" value="Chromosome"/>
</dbReference>
<keyword evidence="9" id="KW-0472">Membrane</keyword>
<evidence type="ECO:0000256" key="4">
    <source>
        <dbReference type="ARBA" id="ARBA00022448"/>
    </source>
</evidence>
<dbReference type="Gene3D" id="1.10.287.1700">
    <property type="match status" value="1"/>
</dbReference>
<keyword evidence="6" id="KW-0145">Chemotaxis</keyword>
<keyword evidence="10" id="KW-1006">Bacterial flagellum protein export</keyword>
<dbReference type="KEGG" id="marq:MARGE09_P3441"/>
<keyword evidence="11" id="KW-0282">Flagellum</keyword>
<sequence length="152" mass="17531">MSDKTKRMSLILELAEKDVESAANTFADAKARLASERHKLDDILNYLNDYAAANEAGNLRLSSEQLMRQRAFVGQLSQAQSQQRLLIAQNERDVEHKKSLWQKAHLKQRAMQDLVKRMSDEAQAQADKKEEKLLDEWAQQQFVRSESHAKLH</sequence>